<organism evidence="3 4">
    <name type="scientific">Ereboglobus luteus</name>
    <dbReference type="NCBI Taxonomy" id="1796921"/>
    <lineage>
        <taxon>Bacteria</taxon>
        <taxon>Pseudomonadati</taxon>
        <taxon>Verrucomicrobiota</taxon>
        <taxon>Opitutia</taxon>
        <taxon>Opitutales</taxon>
        <taxon>Opitutaceae</taxon>
        <taxon>Ereboglobus</taxon>
    </lineage>
</organism>
<keyword evidence="1" id="KW-0175">Coiled coil</keyword>
<feature type="coiled-coil region" evidence="1">
    <location>
        <begin position="31"/>
        <end position="61"/>
    </location>
</feature>
<evidence type="ECO:0000256" key="1">
    <source>
        <dbReference type="SAM" id="Coils"/>
    </source>
</evidence>
<dbReference type="AlphaFoldDB" id="A0A2U8E2E6"/>
<keyword evidence="2" id="KW-0732">Signal</keyword>
<gene>
    <name evidence="3" type="ORF">CKA38_05025</name>
</gene>
<evidence type="ECO:0000313" key="4">
    <source>
        <dbReference type="Proteomes" id="UP000244896"/>
    </source>
</evidence>
<evidence type="ECO:0000313" key="3">
    <source>
        <dbReference type="EMBL" id="AWI08702.1"/>
    </source>
</evidence>
<evidence type="ECO:0008006" key="5">
    <source>
        <dbReference type="Google" id="ProtNLM"/>
    </source>
</evidence>
<protein>
    <recommendedName>
        <fullName evidence="5">Tetratricopeptide repeat protein</fullName>
    </recommendedName>
</protein>
<feature type="chain" id="PRO_5016123049" description="Tetratricopeptide repeat protein" evidence="2">
    <location>
        <begin position="29"/>
        <end position="315"/>
    </location>
</feature>
<evidence type="ECO:0000256" key="2">
    <source>
        <dbReference type="SAM" id="SignalP"/>
    </source>
</evidence>
<proteinExistence type="predicted"/>
<dbReference type="InterPro" id="IPR011990">
    <property type="entry name" value="TPR-like_helical_dom_sf"/>
</dbReference>
<accession>A0A2U8E2E6</accession>
<feature type="signal peptide" evidence="2">
    <location>
        <begin position="1"/>
        <end position="28"/>
    </location>
</feature>
<dbReference type="SUPFAM" id="SSF48452">
    <property type="entry name" value="TPR-like"/>
    <property type="match status" value="1"/>
</dbReference>
<dbReference type="Gene3D" id="1.25.40.10">
    <property type="entry name" value="Tetratricopeptide repeat domain"/>
    <property type="match status" value="1"/>
</dbReference>
<name>A0A2U8E2E6_9BACT</name>
<dbReference type="OrthoDB" id="7017625at2"/>
<sequence length="315" mass="35107">MNLRMPAAKLACIALAAFAMQLASPAQSALEKRNEAGLAQAEQQLKNAQTDEARLAALNEKSLALAKLGRSAEALDVIRQAEALAPDDLGAQVNKAIILDSNEEHQAARALYDSLLGKFQEWRGERAKSIRKGEKPAKSDGDAGMRAISTDAPMHSALNYALLGNYNKALAQLTRDFEIQPRISMLSKDGDYATLWRLWLTAKSRSVDGLRPDTAITTLIQTANVSTPYHEEMLRLWWGKGHWQRILAAINGMKISDEEKETFLTEAHFFAAGYYRYMKRDTETALELLDAENARPFNGCIERLFIRKEIGELKK</sequence>
<dbReference type="Proteomes" id="UP000244896">
    <property type="component" value="Chromosome"/>
</dbReference>
<dbReference type="EMBL" id="CP023004">
    <property type="protein sequence ID" value="AWI08702.1"/>
    <property type="molecule type" value="Genomic_DNA"/>
</dbReference>
<dbReference type="KEGG" id="elut:CKA38_05025"/>
<dbReference type="RefSeq" id="WP_108824511.1">
    <property type="nucleotide sequence ID" value="NZ_CP023004.1"/>
</dbReference>
<keyword evidence="4" id="KW-1185">Reference proteome</keyword>
<reference evidence="3 4" key="1">
    <citation type="journal article" date="2018" name="Syst. Appl. Microbiol.">
        <title>Ereboglobus luteus gen. nov. sp. nov. from cockroach guts, and new insights into the oxygen relationship of the genera Opitutus and Didymococcus (Verrucomicrobia: Opitutaceae).</title>
        <authorList>
            <person name="Tegtmeier D."/>
            <person name="Belitz A."/>
            <person name="Radek R."/>
            <person name="Heimerl T."/>
            <person name="Brune A."/>
        </authorList>
    </citation>
    <scope>NUCLEOTIDE SEQUENCE [LARGE SCALE GENOMIC DNA]</scope>
    <source>
        <strain evidence="3 4">Ho45</strain>
    </source>
</reference>